<comment type="subcellular location">
    <subcellularLocation>
        <location evidence="1">Membrane</location>
    </subcellularLocation>
</comment>
<accession>A0A3E4TMA8</accession>
<keyword evidence="3" id="KW-0808">Transferase</keyword>
<feature type="domain" description="HAMP" evidence="6">
    <location>
        <begin position="290"/>
        <end position="342"/>
    </location>
</feature>
<protein>
    <recommendedName>
        <fullName evidence="6">HAMP domain-containing protein</fullName>
    </recommendedName>
</protein>
<keyword evidence="5" id="KW-0812">Transmembrane</keyword>
<dbReference type="InterPro" id="IPR036890">
    <property type="entry name" value="HATPase_C_sf"/>
</dbReference>
<comment type="caution">
    <text evidence="7">The sequence shown here is derived from an EMBL/GenBank/DDBJ whole genome shotgun (WGS) entry which is preliminary data.</text>
</comment>
<dbReference type="InterPro" id="IPR050640">
    <property type="entry name" value="Bact_2-comp_sensor_kinase"/>
</dbReference>
<dbReference type="InterPro" id="IPR003594">
    <property type="entry name" value="HATPase_dom"/>
</dbReference>
<dbReference type="PANTHER" id="PTHR34220">
    <property type="entry name" value="SENSOR HISTIDINE KINASE YPDA"/>
    <property type="match status" value="1"/>
</dbReference>
<dbReference type="InterPro" id="IPR010559">
    <property type="entry name" value="Sig_transdc_His_kin_internal"/>
</dbReference>
<dbReference type="InterPro" id="IPR003660">
    <property type="entry name" value="HAMP_dom"/>
</dbReference>
<evidence type="ECO:0000259" key="6">
    <source>
        <dbReference type="PROSITE" id="PS50885"/>
    </source>
</evidence>
<keyword evidence="5" id="KW-0472">Membrane</keyword>
<proteinExistence type="predicted"/>
<evidence type="ECO:0000313" key="8">
    <source>
        <dbReference type="Proteomes" id="UP000261257"/>
    </source>
</evidence>
<evidence type="ECO:0000256" key="5">
    <source>
        <dbReference type="SAM" id="Phobius"/>
    </source>
</evidence>
<dbReference type="Pfam" id="PF02518">
    <property type="entry name" value="HATPase_c"/>
    <property type="match status" value="1"/>
</dbReference>
<dbReference type="PANTHER" id="PTHR34220:SF7">
    <property type="entry name" value="SENSOR HISTIDINE KINASE YPDA"/>
    <property type="match status" value="1"/>
</dbReference>
<sequence>MQKTIKSDMIRLNLIMILLVTVCISGLHLYQIYHYTIRQNQEEIMTMSEQARNSLNYMLNQLDVLQYQIVDSLTQSAEYDRNSRGWTRESIEFLKNTENQFQTFRRAVPFVTNIYWLDNYGKLYTTDSYINRDLFRENRTLCQLESERKDDCYASPFIPEYQMDGDIVSVFSYLKNVYRINRGREKRGVLQIDMRTSYLEELLGLINGNPYCLAYITAQDGSLFWFPDQSYKEKGQDHDLVYPLNNGWQLRVRYSNAFARKSLKDNLMSSIILLFIMIPLSILSVYKYSGYLTGPLQKLTKRMKRLETGELIEIHTISKFEEIRILEQGYNSMIAKMDDMMTKMTEIRTENINAKLLALQAQINPHFLANSFELIRSLAIQKHSSDIENIAEALAMMYRYILNENQEKVTFEEELAYVKNYIRIQEYRFERSVEVLYRVAPEALSCKMSRLLIQPLVENAFIHGLELRDGVRWIMITGTVEEDRLYVEVKDNGIGIAPERLRMLTDDICEYARADGASMKKTGENRDSIGLKNVNKRLYLGYGEESCLKITSVPEQGTSVSFRICADKEEANGGI</sequence>
<keyword evidence="4" id="KW-0418">Kinase</keyword>
<dbReference type="EMBL" id="QSSQ01000072">
    <property type="protein sequence ID" value="RGL92223.1"/>
    <property type="molecule type" value="Genomic_DNA"/>
</dbReference>
<evidence type="ECO:0000256" key="3">
    <source>
        <dbReference type="ARBA" id="ARBA00022679"/>
    </source>
</evidence>
<evidence type="ECO:0000313" key="7">
    <source>
        <dbReference type="EMBL" id="RGL92223.1"/>
    </source>
</evidence>
<evidence type="ECO:0000256" key="4">
    <source>
        <dbReference type="ARBA" id="ARBA00022777"/>
    </source>
</evidence>
<organism evidence="7 8">
    <name type="scientific">Hungatella hathewayi</name>
    <dbReference type="NCBI Taxonomy" id="154046"/>
    <lineage>
        <taxon>Bacteria</taxon>
        <taxon>Bacillati</taxon>
        <taxon>Bacillota</taxon>
        <taxon>Clostridia</taxon>
        <taxon>Lachnospirales</taxon>
        <taxon>Lachnospiraceae</taxon>
        <taxon>Hungatella</taxon>
    </lineage>
</organism>
<keyword evidence="2" id="KW-0597">Phosphoprotein</keyword>
<evidence type="ECO:0000256" key="2">
    <source>
        <dbReference type="ARBA" id="ARBA00022553"/>
    </source>
</evidence>
<dbReference type="PROSITE" id="PS50885">
    <property type="entry name" value="HAMP"/>
    <property type="match status" value="1"/>
</dbReference>
<keyword evidence="5" id="KW-1133">Transmembrane helix</keyword>
<dbReference type="GO" id="GO:0000155">
    <property type="term" value="F:phosphorelay sensor kinase activity"/>
    <property type="evidence" value="ECO:0007669"/>
    <property type="project" value="InterPro"/>
</dbReference>
<gene>
    <name evidence="7" type="ORF">DXC39_32545</name>
</gene>
<feature type="transmembrane region" description="Helical" evidence="5">
    <location>
        <begin position="267"/>
        <end position="286"/>
    </location>
</feature>
<dbReference type="RefSeq" id="WP_117624406.1">
    <property type="nucleotide sequence ID" value="NZ_QRQF01000007.1"/>
</dbReference>
<dbReference type="Proteomes" id="UP000261257">
    <property type="component" value="Unassembled WGS sequence"/>
</dbReference>
<feature type="transmembrane region" description="Helical" evidence="5">
    <location>
        <begin position="12"/>
        <end position="33"/>
    </location>
</feature>
<name>A0A3E4TMA8_9FIRM</name>
<dbReference type="Gene3D" id="3.30.565.10">
    <property type="entry name" value="Histidine kinase-like ATPase, C-terminal domain"/>
    <property type="match status" value="1"/>
</dbReference>
<dbReference type="AlphaFoldDB" id="A0A3E4TMA8"/>
<reference evidence="7 8" key="1">
    <citation type="submission" date="2018-08" db="EMBL/GenBank/DDBJ databases">
        <title>A genome reference for cultivated species of the human gut microbiota.</title>
        <authorList>
            <person name="Zou Y."/>
            <person name="Xue W."/>
            <person name="Luo G."/>
        </authorList>
    </citation>
    <scope>NUCLEOTIDE SEQUENCE [LARGE SCALE GENOMIC DNA]</scope>
    <source>
        <strain evidence="7 8">TF05-11AC</strain>
    </source>
</reference>
<dbReference type="SUPFAM" id="SSF55874">
    <property type="entry name" value="ATPase domain of HSP90 chaperone/DNA topoisomerase II/histidine kinase"/>
    <property type="match status" value="1"/>
</dbReference>
<dbReference type="Pfam" id="PF06580">
    <property type="entry name" value="His_kinase"/>
    <property type="match status" value="1"/>
</dbReference>
<dbReference type="GO" id="GO:0016020">
    <property type="term" value="C:membrane"/>
    <property type="evidence" value="ECO:0007669"/>
    <property type="project" value="UniProtKB-SubCell"/>
</dbReference>
<dbReference type="Gene3D" id="6.10.340.10">
    <property type="match status" value="1"/>
</dbReference>
<evidence type="ECO:0000256" key="1">
    <source>
        <dbReference type="ARBA" id="ARBA00004370"/>
    </source>
</evidence>